<dbReference type="AlphaFoldDB" id="A0A645EIG1"/>
<dbReference type="InterPro" id="IPR015500">
    <property type="entry name" value="Peptidase_S8_subtilisin-rel"/>
</dbReference>
<evidence type="ECO:0000256" key="4">
    <source>
        <dbReference type="ARBA" id="ARBA00022825"/>
    </source>
</evidence>
<feature type="domain" description="Peptidase S8/S53" evidence="5">
    <location>
        <begin position="30"/>
        <end position="282"/>
    </location>
</feature>
<accession>A0A645EIG1</accession>
<protein>
    <submittedName>
        <fullName evidence="6">Fervidolysin</fullName>
        <ecNumber evidence="6">3.4.21.-</ecNumber>
    </submittedName>
</protein>
<dbReference type="InterPro" id="IPR023827">
    <property type="entry name" value="Peptidase_S8_Asp-AS"/>
</dbReference>
<evidence type="ECO:0000259" key="5">
    <source>
        <dbReference type="Pfam" id="PF00082"/>
    </source>
</evidence>
<dbReference type="EC" id="3.4.21.-" evidence="6"/>
<keyword evidence="3 6" id="KW-0378">Hydrolase</keyword>
<dbReference type="EMBL" id="VSSQ01047724">
    <property type="protein sequence ID" value="MPN01731.1"/>
    <property type="molecule type" value="Genomic_DNA"/>
</dbReference>
<dbReference type="PROSITE" id="PS00137">
    <property type="entry name" value="SUBTILASE_HIS"/>
    <property type="match status" value="1"/>
</dbReference>
<reference evidence="6" key="1">
    <citation type="submission" date="2019-08" db="EMBL/GenBank/DDBJ databases">
        <authorList>
            <person name="Kucharzyk K."/>
            <person name="Murdoch R.W."/>
            <person name="Higgins S."/>
            <person name="Loffler F."/>
        </authorList>
    </citation>
    <scope>NUCLEOTIDE SEQUENCE</scope>
</reference>
<dbReference type="PROSITE" id="PS51892">
    <property type="entry name" value="SUBTILASE"/>
    <property type="match status" value="1"/>
</dbReference>
<proteinExistence type="inferred from homology"/>
<evidence type="ECO:0000256" key="2">
    <source>
        <dbReference type="ARBA" id="ARBA00022670"/>
    </source>
</evidence>
<dbReference type="GO" id="GO:0006508">
    <property type="term" value="P:proteolysis"/>
    <property type="evidence" value="ECO:0007669"/>
    <property type="project" value="UniProtKB-KW"/>
</dbReference>
<dbReference type="PANTHER" id="PTHR43806:SF11">
    <property type="entry name" value="CEREVISIN-RELATED"/>
    <property type="match status" value="1"/>
</dbReference>
<name>A0A645EIG1_9ZZZZ</name>
<keyword evidence="2" id="KW-0645">Protease</keyword>
<dbReference type="Gene3D" id="3.40.50.200">
    <property type="entry name" value="Peptidase S8/S53 domain"/>
    <property type="match status" value="1"/>
</dbReference>
<dbReference type="InterPro" id="IPR050131">
    <property type="entry name" value="Peptidase_S8_subtilisin-like"/>
</dbReference>
<dbReference type="Pfam" id="PF00082">
    <property type="entry name" value="Peptidase_S8"/>
    <property type="match status" value="1"/>
</dbReference>
<comment type="similarity">
    <text evidence="1">Belongs to the peptidase S8 family.</text>
</comment>
<evidence type="ECO:0000256" key="3">
    <source>
        <dbReference type="ARBA" id="ARBA00022801"/>
    </source>
</evidence>
<dbReference type="CDD" id="cd00306">
    <property type="entry name" value="Peptidases_S8_S53"/>
    <property type="match status" value="1"/>
</dbReference>
<gene>
    <name evidence="6" type="primary">fls</name>
    <name evidence="6" type="ORF">SDC9_148942</name>
</gene>
<dbReference type="PRINTS" id="PR00723">
    <property type="entry name" value="SUBTILISIN"/>
</dbReference>
<dbReference type="InterPro" id="IPR022398">
    <property type="entry name" value="Peptidase_S8_His-AS"/>
</dbReference>
<organism evidence="6">
    <name type="scientific">bioreactor metagenome</name>
    <dbReference type="NCBI Taxonomy" id="1076179"/>
    <lineage>
        <taxon>unclassified sequences</taxon>
        <taxon>metagenomes</taxon>
        <taxon>ecological metagenomes</taxon>
    </lineage>
</organism>
<comment type="caution">
    <text evidence="6">The sequence shown here is derived from an EMBL/GenBank/DDBJ whole genome shotgun (WGS) entry which is preliminary data.</text>
</comment>
<evidence type="ECO:0000313" key="6">
    <source>
        <dbReference type="EMBL" id="MPN01731.1"/>
    </source>
</evidence>
<dbReference type="PROSITE" id="PS00136">
    <property type="entry name" value="SUBTILASE_ASP"/>
    <property type="match status" value="1"/>
</dbReference>
<sequence>MKRKILLLSLIMLITLLYSPAAAAAEETPVRIAIIDTGIRKNHTMLNGENIEQGENYAFPEDDTDDLVGHGTRIAGLILGSTDGTIKGTAPDTVLVPLVYYSRYPSAVPKNGGVEAICHAIYDAVDSYDCQVINISSGVTEPDDRLYEAICYAEKKGIIVISAMGNDNLTNKDCIYYPAAYETVVGVGAANADLTGAADFSQRNAGVLLLAPGENLIVPSIGSGEDFETVSGTSYAAAQVAGLAARLKALYPCMKPSDFRQIISLSCRDLGAPGYDTVTGWGLVDMEVTGTLKQEPLRNK</sequence>
<dbReference type="SUPFAM" id="SSF52743">
    <property type="entry name" value="Subtilisin-like"/>
    <property type="match status" value="1"/>
</dbReference>
<dbReference type="InterPro" id="IPR000209">
    <property type="entry name" value="Peptidase_S8/S53_dom"/>
</dbReference>
<evidence type="ECO:0000256" key="1">
    <source>
        <dbReference type="ARBA" id="ARBA00011073"/>
    </source>
</evidence>
<dbReference type="GO" id="GO:0004252">
    <property type="term" value="F:serine-type endopeptidase activity"/>
    <property type="evidence" value="ECO:0007669"/>
    <property type="project" value="InterPro"/>
</dbReference>
<keyword evidence="4" id="KW-0720">Serine protease</keyword>
<dbReference type="InterPro" id="IPR036852">
    <property type="entry name" value="Peptidase_S8/S53_dom_sf"/>
</dbReference>
<dbReference type="PANTHER" id="PTHR43806">
    <property type="entry name" value="PEPTIDASE S8"/>
    <property type="match status" value="1"/>
</dbReference>